<dbReference type="Proteomes" id="UP001162741">
    <property type="component" value="Chromosome"/>
</dbReference>
<gene>
    <name evidence="2" type="ORF">MKQ68_15730</name>
</gene>
<reference evidence="2" key="1">
    <citation type="submission" date="2022-10" db="EMBL/GenBank/DDBJ databases">
        <title>Chitinophaga sp. nov., isolated from soil.</title>
        <authorList>
            <person name="Jeon C.O."/>
        </authorList>
    </citation>
    <scope>NUCLEOTIDE SEQUENCE</scope>
    <source>
        <strain evidence="2">R8</strain>
    </source>
</reference>
<dbReference type="Gene3D" id="2.40.70.10">
    <property type="entry name" value="Acid Proteases"/>
    <property type="match status" value="1"/>
</dbReference>
<feature type="signal peptide" evidence="1">
    <location>
        <begin position="1"/>
        <end position="23"/>
    </location>
</feature>
<keyword evidence="1" id="KW-0732">Signal</keyword>
<dbReference type="Pfam" id="PF13650">
    <property type="entry name" value="Asp_protease_2"/>
    <property type="match status" value="1"/>
</dbReference>
<dbReference type="SUPFAM" id="SSF50630">
    <property type="entry name" value="Acid proteases"/>
    <property type="match status" value="1"/>
</dbReference>
<proteinExistence type="predicted"/>
<protein>
    <submittedName>
        <fullName evidence="2">Retropepsin-like domain-containing protein</fullName>
    </submittedName>
</protein>
<dbReference type="EMBL" id="CP107006">
    <property type="protein sequence ID" value="UYQ91541.1"/>
    <property type="molecule type" value="Genomic_DNA"/>
</dbReference>
<evidence type="ECO:0000313" key="3">
    <source>
        <dbReference type="Proteomes" id="UP001162741"/>
    </source>
</evidence>
<name>A0ABY6IZI1_9BACT</name>
<organism evidence="2 3">
    <name type="scientific">Chitinophaga horti</name>
    <dbReference type="NCBI Taxonomy" id="2920382"/>
    <lineage>
        <taxon>Bacteria</taxon>
        <taxon>Pseudomonadati</taxon>
        <taxon>Bacteroidota</taxon>
        <taxon>Chitinophagia</taxon>
        <taxon>Chitinophagales</taxon>
        <taxon>Chitinophagaceae</taxon>
        <taxon>Chitinophaga</taxon>
    </lineage>
</organism>
<dbReference type="RefSeq" id="WP_264279950.1">
    <property type="nucleotide sequence ID" value="NZ_CP107006.1"/>
</dbReference>
<feature type="chain" id="PRO_5047194426" evidence="1">
    <location>
        <begin position="24"/>
        <end position="273"/>
    </location>
</feature>
<keyword evidence="3" id="KW-1185">Reference proteome</keyword>
<accession>A0ABY6IZI1</accession>
<dbReference type="InterPro" id="IPR021109">
    <property type="entry name" value="Peptidase_aspartic_dom_sf"/>
</dbReference>
<sequence length="273" mass="30607">MNLKRNISGILFLLLISFNHAQAQDTIRLFKYAGNLKQVRVTIAGRTCHLLFDSGGGFTLLSPELAAQAGKTPYGQMSGFRMSGEKINYQRIDSITIAIGKLDLFHPEMGVWDLMSILPDGLPKIDGVLSLKSFEGRVVELDLGKDMLILHDEAPRPGNQSAWQSISARFATGNEGNELTIFLNILRNNRNYWFLFDSGNIGAPLLSSATVNEWRLPADSTGLYVTDLAPLAKQVSCEKRDILYDGALNFGIISQRRFLLDLRKRKIWMHIRH</sequence>
<evidence type="ECO:0000313" key="2">
    <source>
        <dbReference type="EMBL" id="UYQ91541.1"/>
    </source>
</evidence>
<evidence type="ECO:0000256" key="1">
    <source>
        <dbReference type="SAM" id="SignalP"/>
    </source>
</evidence>